<reference evidence="1 2" key="1">
    <citation type="submission" date="2017-07" db="EMBL/GenBank/DDBJ databases">
        <title>Recovery of genomes from metagenomes via a dereplication, aggregation, and scoring strategy.</title>
        <authorList>
            <person name="Sieber C.M."/>
            <person name="Probst A.J."/>
            <person name="Sharrar A."/>
            <person name="Thomas B.C."/>
            <person name="Hess M."/>
            <person name="Tringe S.G."/>
            <person name="Banfield J.F."/>
        </authorList>
    </citation>
    <scope>NUCLEOTIDE SEQUENCE [LARGE SCALE GENOMIC DNA]</scope>
    <source>
        <strain evidence="1">JGI_Cruoil_03_51_56</strain>
    </source>
</reference>
<dbReference type="EMBL" id="NOZP01000010">
    <property type="protein sequence ID" value="OYD17301.1"/>
    <property type="molecule type" value="Genomic_DNA"/>
</dbReference>
<proteinExistence type="predicted"/>
<organism evidence="1 2">
    <name type="scientific">candidate division WOR-3 bacterium JGI_Cruoil_03_51_56</name>
    <dbReference type="NCBI Taxonomy" id="1973747"/>
    <lineage>
        <taxon>Bacteria</taxon>
        <taxon>Bacteria division WOR-3</taxon>
    </lineage>
</organism>
<gene>
    <name evidence="1" type="ORF">CH330_00475</name>
</gene>
<accession>A0A235BYG4</accession>
<dbReference type="AlphaFoldDB" id="A0A235BYG4"/>
<comment type="caution">
    <text evidence="1">The sequence shown here is derived from an EMBL/GenBank/DDBJ whole genome shotgun (WGS) entry which is preliminary data.</text>
</comment>
<evidence type="ECO:0000313" key="1">
    <source>
        <dbReference type="EMBL" id="OYD17301.1"/>
    </source>
</evidence>
<name>A0A235BYG4_UNCW3</name>
<evidence type="ECO:0000313" key="2">
    <source>
        <dbReference type="Proteomes" id="UP000215559"/>
    </source>
</evidence>
<protein>
    <submittedName>
        <fullName evidence="1">Uncharacterized protein</fullName>
    </submittedName>
</protein>
<dbReference type="Proteomes" id="UP000215559">
    <property type="component" value="Unassembled WGS sequence"/>
</dbReference>
<sequence>MPPRLKLDTERMLEISLSRLSPKYGCGLMLKNLPKFNGSDALLNIMGNYGFRNIAADKPAKETINNSGLLKSFYQNAFEHKTTLQRNFRMVYSEHKVLLAYDPKAKSAWFVEDAHNRMALINYFRDAVSLGLKATGIMLVGSTVRLTPVGWQNLHDLLSDNFLARHPNIKRVEVMSLLAGVRWRKPHLGLGVTFLNFKESARVRESTEAAMRGEQNGEIQD</sequence>